<name>D1APD8_SEBTE</name>
<protein>
    <submittedName>
        <fullName evidence="2">4Fe-4S ferredoxin iron-sulfur binding domain protein</fullName>
    </submittedName>
</protein>
<dbReference type="Pfam" id="PF00037">
    <property type="entry name" value="Fer4"/>
    <property type="match status" value="1"/>
</dbReference>
<gene>
    <name evidence="2" type="ordered locus">Sterm_3130</name>
</gene>
<evidence type="ECO:0000313" key="3">
    <source>
        <dbReference type="Proteomes" id="UP000000845"/>
    </source>
</evidence>
<dbReference type="EMBL" id="CP001739">
    <property type="protein sequence ID" value="ACZ09972.1"/>
    <property type="molecule type" value="Genomic_DNA"/>
</dbReference>
<dbReference type="STRING" id="526218.Sterm_3130"/>
<dbReference type="eggNOG" id="COG0348">
    <property type="taxonomic scope" value="Bacteria"/>
</dbReference>
<dbReference type="NCBIfam" id="NF038196">
    <property type="entry name" value="ferrodoxin_EFR1"/>
    <property type="match status" value="1"/>
</dbReference>
<dbReference type="Proteomes" id="UP000000845">
    <property type="component" value="Chromosome"/>
</dbReference>
<dbReference type="SUPFAM" id="SSF54862">
    <property type="entry name" value="4Fe-4S ferredoxins"/>
    <property type="match status" value="1"/>
</dbReference>
<dbReference type="HOGENOM" id="CLU_069541_0_0_0"/>
<sequence length="261" mass="28984">MERKIRAVYFSPTHGTKKLTVKTAGKLSDIFEAETEETDLTLVKERVKEIELGEKDILVFGFPVYGGRIPLLLEPVIKKIKGNGNPAVIMAVYGNRDFDDAILEARDIFTEKGFKVVSAGAFIGEHSYTKNVGTGRPDTEDQKEAEEFAVKTAEKIKNENDAEILEVSGNKPYKERSAGIVAAPETGEACYDCMKCAKECPVSAISFENPRIADANKCIHCCACVKACPVKAKYFDNEMMKNFSVMLETKFAEKKENIIFI</sequence>
<dbReference type="InterPro" id="IPR017896">
    <property type="entry name" value="4Fe4S_Fe-S-bd"/>
</dbReference>
<dbReference type="PROSITE" id="PS51379">
    <property type="entry name" value="4FE4S_FER_2"/>
    <property type="match status" value="1"/>
</dbReference>
<dbReference type="AlphaFoldDB" id="D1APD8"/>
<evidence type="ECO:0000259" key="1">
    <source>
        <dbReference type="PROSITE" id="PS51379"/>
    </source>
</evidence>
<proteinExistence type="predicted"/>
<organism evidence="2 3">
    <name type="scientific">Sebaldella termitidis (strain ATCC 33386 / NCTC 11300)</name>
    <dbReference type="NCBI Taxonomy" id="526218"/>
    <lineage>
        <taxon>Bacteria</taxon>
        <taxon>Fusobacteriati</taxon>
        <taxon>Fusobacteriota</taxon>
        <taxon>Fusobacteriia</taxon>
        <taxon>Fusobacteriales</taxon>
        <taxon>Leptotrichiaceae</taxon>
        <taxon>Sebaldella</taxon>
    </lineage>
</organism>
<dbReference type="InterPro" id="IPR047964">
    <property type="entry name" value="EFR1-like"/>
</dbReference>
<dbReference type="Gene3D" id="3.30.70.20">
    <property type="match status" value="1"/>
</dbReference>
<dbReference type="Gene3D" id="3.40.50.360">
    <property type="match status" value="1"/>
</dbReference>
<dbReference type="InterPro" id="IPR029039">
    <property type="entry name" value="Flavoprotein-like_sf"/>
</dbReference>
<reference evidence="2 3" key="2">
    <citation type="journal article" date="2010" name="Stand. Genomic Sci.">
        <title>Complete genome sequence of Sebaldella termitidis type strain (NCTC 11300).</title>
        <authorList>
            <person name="Harmon-Smith M."/>
            <person name="Celia L."/>
            <person name="Chertkov O."/>
            <person name="Lapidus A."/>
            <person name="Copeland A."/>
            <person name="Glavina Del Rio T."/>
            <person name="Nolan M."/>
            <person name="Lucas S."/>
            <person name="Tice H."/>
            <person name="Cheng J.F."/>
            <person name="Han C."/>
            <person name="Detter J.C."/>
            <person name="Bruce D."/>
            <person name="Goodwin L."/>
            <person name="Pitluck S."/>
            <person name="Pati A."/>
            <person name="Liolios K."/>
            <person name="Ivanova N."/>
            <person name="Mavromatis K."/>
            <person name="Mikhailova N."/>
            <person name="Chen A."/>
            <person name="Palaniappan K."/>
            <person name="Land M."/>
            <person name="Hauser L."/>
            <person name="Chang Y.J."/>
            <person name="Jeffries C.D."/>
            <person name="Brettin T."/>
            <person name="Goker M."/>
            <person name="Beck B."/>
            <person name="Bristow J."/>
            <person name="Eisen J.A."/>
            <person name="Markowitz V."/>
            <person name="Hugenholtz P."/>
            <person name="Kyrpides N.C."/>
            <person name="Klenk H.P."/>
            <person name="Chen F."/>
        </authorList>
    </citation>
    <scope>NUCLEOTIDE SEQUENCE [LARGE SCALE GENOMIC DNA]</scope>
    <source>
        <strain evidence="3">ATCC 33386 / NCTC 11300</strain>
    </source>
</reference>
<reference evidence="3" key="1">
    <citation type="submission" date="2009-09" db="EMBL/GenBank/DDBJ databases">
        <title>The complete chromosome of Sebaldella termitidis ATCC 33386.</title>
        <authorList>
            <consortium name="US DOE Joint Genome Institute (JGI-PGF)"/>
            <person name="Lucas S."/>
            <person name="Copeland A."/>
            <person name="Lapidus A."/>
            <person name="Glavina del Rio T."/>
            <person name="Dalin E."/>
            <person name="Tice H."/>
            <person name="Bruce D."/>
            <person name="Goodwin L."/>
            <person name="Pitluck S."/>
            <person name="Kyrpides N."/>
            <person name="Mavromatis K."/>
            <person name="Ivanova N."/>
            <person name="Mikhailova N."/>
            <person name="Sims D."/>
            <person name="Meincke L."/>
            <person name="Brettin T."/>
            <person name="Detter J.C."/>
            <person name="Han C."/>
            <person name="Larimer F."/>
            <person name="Land M."/>
            <person name="Hauser L."/>
            <person name="Markowitz V."/>
            <person name="Cheng J.F."/>
            <person name="Hugenholtz P."/>
            <person name="Woyke T."/>
            <person name="Wu D."/>
            <person name="Eisen J.A."/>
        </authorList>
    </citation>
    <scope>NUCLEOTIDE SEQUENCE [LARGE SCALE GENOMIC DNA]</scope>
    <source>
        <strain evidence="3">ATCC 33386 / NCTC 11300</strain>
    </source>
</reference>
<accession>D1APD8</accession>
<feature type="domain" description="4Fe-4S ferredoxin-type" evidence="1">
    <location>
        <begin position="208"/>
        <end position="238"/>
    </location>
</feature>
<dbReference type="KEGG" id="str:Sterm_3130"/>
<dbReference type="RefSeq" id="WP_012862554.1">
    <property type="nucleotide sequence ID" value="NC_013517.1"/>
</dbReference>
<dbReference type="eggNOG" id="COG0426">
    <property type="taxonomic scope" value="Bacteria"/>
</dbReference>
<dbReference type="SUPFAM" id="SSF52218">
    <property type="entry name" value="Flavoproteins"/>
    <property type="match status" value="1"/>
</dbReference>
<keyword evidence="3" id="KW-1185">Reference proteome</keyword>
<evidence type="ECO:0000313" key="2">
    <source>
        <dbReference type="EMBL" id="ACZ09972.1"/>
    </source>
</evidence>